<dbReference type="Proteomes" id="UP000180235">
    <property type="component" value="Chromosome"/>
</dbReference>
<dbReference type="STRING" id="1188229.GlitD10_2882"/>
<keyword evidence="2" id="KW-1185">Reference proteome</keyword>
<dbReference type="OrthoDB" id="9799891at2"/>
<gene>
    <name evidence="1" type="ORF">GlitD10_2882</name>
</gene>
<protein>
    <recommendedName>
        <fullName evidence="3">Phage tail protein</fullName>
    </recommendedName>
</protein>
<evidence type="ECO:0000313" key="2">
    <source>
        <dbReference type="Proteomes" id="UP000180235"/>
    </source>
</evidence>
<accession>A0A1J0AH07</accession>
<dbReference type="EMBL" id="CP017675">
    <property type="protein sequence ID" value="APB35226.1"/>
    <property type="molecule type" value="Genomic_DNA"/>
</dbReference>
<name>A0A1J0AH07_9CYAN</name>
<dbReference type="PANTHER" id="PTHR38009:SF1">
    <property type="entry name" value="CONSERVED HYPOTHETICAL PHAGE TAIL PROTEIN"/>
    <property type="match status" value="1"/>
</dbReference>
<dbReference type="KEGG" id="glt:GlitD10_2882"/>
<dbReference type="GO" id="GO:0005198">
    <property type="term" value="F:structural molecule activity"/>
    <property type="evidence" value="ECO:0007669"/>
    <property type="project" value="InterPro"/>
</dbReference>
<dbReference type="RefSeq" id="WP_071455554.1">
    <property type="nucleotide sequence ID" value="NZ_CP017675.1"/>
</dbReference>
<dbReference type="InterPro" id="IPR011747">
    <property type="entry name" value="CHP02241"/>
</dbReference>
<dbReference type="NCBIfam" id="TIGR02241">
    <property type="entry name" value="conserved hypothetical phage tail region protein"/>
    <property type="match status" value="1"/>
</dbReference>
<organism evidence="1 2">
    <name type="scientific">Gloeomargarita lithophora Alchichica-D10</name>
    <dbReference type="NCBI Taxonomy" id="1188229"/>
    <lineage>
        <taxon>Bacteria</taxon>
        <taxon>Bacillati</taxon>
        <taxon>Cyanobacteriota</taxon>
        <taxon>Cyanophyceae</taxon>
        <taxon>Gloeomargaritales</taxon>
        <taxon>Gloeomargaritaceae</taxon>
        <taxon>Gloeomargarita</taxon>
    </lineage>
</organism>
<dbReference type="InterPro" id="IPR010667">
    <property type="entry name" value="Phage_T4_Gp19"/>
</dbReference>
<evidence type="ECO:0008006" key="3">
    <source>
        <dbReference type="Google" id="ProtNLM"/>
    </source>
</evidence>
<reference evidence="1 2" key="1">
    <citation type="submission" date="2016-10" db="EMBL/GenBank/DDBJ databases">
        <title>Description of Gloeomargarita lithophora gen. nov., sp. nov., a thylakoid-bearing basal-branching cyanobacterium with intracellular carbonates, and proposal for Gloeomargaritales ord. nov.</title>
        <authorList>
            <person name="Moreira D."/>
            <person name="Tavera R."/>
            <person name="Benzerara K."/>
            <person name="Skouri-Panet F."/>
            <person name="Couradeau E."/>
            <person name="Gerard E."/>
            <person name="Loussert C."/>
            <person name="Novelo E."/>
            <person name="Zivanovic Y."/>
            <person name="Lopez-Garcia P."/>
        </authorList>
    </citation>
    <scope>NUCLEOTIDE SEQUENCE [LARGE SCALE GENOMIC DNA]</scope>
    <source>
        <strain evidence="1 2">D10</strain>
    </source>
</reference>
<proteinExistence type="predicted"/>
<dbReference type="Pfam" id="PF06841">
    <property type="entry name" value="Phage_T4_gp19"/>
    <property type="match status" value="1"/>
</dbReference>
<sequence length="177" mass="19416">MNGNQISNQVLNYVAANLFYVELESSLTACFTQCSGLGFTVSPKRFYEGGVNDQERLLIQPPKYTAVKLTRGITNSNIFLEWVSQSYGTGKQKRRNVNILLFNQAGETMQCWTLIGAFPSGWKGPTLKAKANALAIEELSLLYEGLQFSRNSGSGVTMLNGRDSSGFYGSGLAYPSK</sequence>
<dbReference type="AlphaFoldDB" id="A0A1J0AH07"/>
<dbReference type="PANTHER" id="PTHR38009">
    <property type="entry name" value="CONSERVED HYPOTHETICAL PHAGE TAIL PROTEIN"/>
    <property type="match status" value="1"/>
</dbReference>
<evidence type="ECO:0000313" key="1">
    <source>
        <dbReference type="EMBL" id="APB35226.1"/>
    </source>
</evidence>